<proteinExistence type="predicted"/>
<reference evidence="2 3" key="1">
    <citation type="journal article" date="2005" name="Nature">
        <title>The map-based sequence of the rice genome.</title>
        <authorList>
            <consortium name="International rice genome sequencing project (IRGSP)"/>
            <person name="Matsumoto T."/>
            <person name="Wu J."/>
            <person name="Kanamori H."/>
            <person name="Katayose Y."/>
            <person name="Fujisawa M."/>
            <person name="Namiki N."/>
            <person name="Mizuno H."/>
            <person name="Yamamoto K."/>
            <person name="Antonio B.A."/>
            <person name="Baba T."/>
            <person name="Sakata K."/>
            <person name="Nagamura Y."/>
            <person name="Aoki H."/>
            <person name="Arikawa K."/>
            <person name="Arita K."/>
            <person name="Bito T."/>
            <person name="Chiden Y."/>
            <person name="Fujitsuka N."/>
            <person name="Fukunaka R."/>
            <person name="Hamada M."/>
            <person name="Harada C."/>
            <person name="Hayashi A."/>
            <person name="Hijishita S."/>
            <person name="Honda M."/>
            <person name="Hosokawa S."/>
            <person name="Ichikawa Y."/>
            <person name="Idonuma A."/>
            <person name="Iijima M."/>
            <person name="Ikeda M."/>
            <person name="Ikeno M."/>
            <person name="Ito K."/>
            <person name="Ito S."/>
            <person name="Ito T."/>
            <person name="Ito Y."/>
            <person name="Ito Y."/>
            <person name="Iwabuchi A."/>
            <person name="Kamiya K."/>
            <person name="Karasawa W."/>
            <person name="Kurita K."/>
            <person name="Katagiri S."/>
            <person name="Kikuta A."/>
            <person name="Kobayashi H."/>
            <person name="Kobayashi N."/>
            <person name="Machita K."/>
            <person name="Maehara T."/>
            <person name="Masukawa M."/>
            <person name="Mizubayashi T."/>
            <person name="Mukai Y."/>
            <person name="Nagasaki H."/>
            <person name="Nagata Y."/>
            <person name="Naito S."/>
            <person name="Nakashima M."/>
            <person name="Nakama Y."/>
            <person name="Nakamichi Y."/>
            <person name="Nakamura M."/>
            <person name="Meguro A."/>
            <person name="Negishi M."/>
            <person name="Ohta I."/>
            <person name="Ohta T."/>
            <person name="Okamoto M."/>
            <person name="Ono N."/>
            <person name="Saji S."/>
            <person name="Sakaguchi M."/>
            <person name="Sakai K."/>
            <person name="Shibata M."/>
            <person name="Shimokawa T."/>
            <person name="Song J."/>
            <person name="Takazaki Y."/>
            <person name="Terasawa K."/>
            <person name="Tsugane M."/>
            <person name="Tsuji K."/>
            <person name="Ueda S."/>
            <person name="Waki K."/>
            <person name="Yamagata H."/>
            <person name="Yamamoto M."/>
            <person name="Yamamoto S."/>
            <person name="Yamane H."/>
            <person name="Yoshiki S."/>
            <person name="Yoshihara R."/>
            <person name="Yukawa K."/>
            <person name="Zhong H."/>
            <person name="Yano M."/>
            <person name="Yuan Q."/>
            <person name="Ouyang S."/>
            <person name="Liu J."/>
            <person name="Jones K.M."/>
            <person name="Gansberger K."/>
            <person name="Moffat K."/>
            <person name="Hill J."/>
            <person name="Bera J."/>
            <person name="Fadrosh D."/>
            <person name="Jin S."/>
            <person name="Johri S."/>
            <person name="Kim M."/>
            <person name="Overton L."/>
            <person name="Reardon M."/>
            <person name="Tsitrin T."/>
            <person name="Vuong H."/>
            <person name="Weaver B."/>
            <person name="Ciecko A."/>
            <person name="Tallon L."/>
            <person name="Jackson J."/>
            <person name="Pai G."/>
            <person name="Aken S.V."/>
            <person name="Utterback T."/>
            <person name="Reidmuller S."/>
            <person name="Feldblyum T."/>
            <person name="Hsiao J."/>
            <person name="Zismann V."/>
            <person name="Iobst S."/>
            <person name="de Vazeille A.R."/>
            <person name="Buell C.R."/>
            <person name="Ying K."/>
            <person name="Li Y."/>
            <person name="Lu T."/>
            <person name="Huang Y."/>
            <person name="Zhao Q."/>
            <person name="Feng Q."/>
            <person name="Zhang L."/>
            <person name="Zhu J."/>
            <person name="Weng Q."/>
            <person name="Mu J."/>
            <person name="Lu Y."/>
            <person name="Fan D."/>
            <person name="Liu Y."/>
            <person name="Guan J."/>
            <person name="Zhang Y."/>
            <person name="Yu S."/>
            <person name="Liu X."/>
            <person name="Zhang Y."/>
            <person name="Hong G."/>
            <person name="Han B."/>
            <person name="Choisne N."/>
            <person name="Demange N."/>
            <person name="Orjeda G."/>
            <person name="Samain S."/>
            <person name="Cattolico L."/>
            <person name="Pelletier E."/>
            <person name="Couloux A."/>
            <person name="Segurens B."/>
            <person name="Wincker P."/>
            <person name="D'Hont A."/>
            <person name="Scarpelli C."/>
            <person name="Weissenbach J."/>
            <person name="Salanoubat M."/>
            <person name="Quetier F."/>
            <person name="Yu Y."/>
            <person name="Kim H.R."/>
            <person name="Rambo T."/>
            <person name="Currie J."/>
            <person name="Collura K."/>
            <person name="Luo M."/>
            <person name="Yang T."/>
            <person name="Ammiraju J.S.S."/>
            <person name="Engler F."/>
            <person name="Soderlund C."/>
            <person name="Wing R.A."/>
            <person name="Palmer L.E."/>
            <person name="de la Bastide M."/>
            <person name="Spiegel L."/>
            <person name="Nascimento L."/>
            <person name="Zutavern T."/>
            <person name="O'Shaughnessy A."/>
            <person name="Dike S."/>
            <person name="Dedhia N."/>
            <person name="Preston R."/>
            <person name="Balija V."/>
            <person name="McCombie W.R."/>
            <person name="Chow T."/>
            <person name="Chen H."/>
            <person name="Chung M."/>
            <person name="Chen C."/>
            <person name="Shaw J."/>
            <person name="Wu H."/>
            <person name="Hsiao K."/>
            <person name="Chao Y."/>
            <person name="Chu M."/>
            <person name="Cheng C."/>
            <person name="Hour A."/>
            <person name="Lee P."/>
            <person name="Lin S."/>
            <person name="Lin Y."/>
            <person name="Liou J."/>
            <person name="Liu S."/>
            <person name="Hsing Y."/>
            <person name="Raghuvanshi S."/>
            <person name="Mohanty A."/>
            <person name="Bharti A.K."/>
            <person name="Gaur A."/>
            <person name="Gupta V."/>
            <person name="Kumar D."/>
            <person name="Ravi V."/>
            <person name="Vij S."/>
            <person name="Kapur A."/>
            <person name="Khurana P."/>
            <person name="Khurana P."/>
            <person name="Khurana J.P."/>
            <person name="Tyagi A.K."/>
            <person name="Gaikwad K."/>
            <person name="Singh A."/>
            <person name="Dalal V."/>
            <person name="Srivastava S."/>
            <person name="Dixit A."/>
            <person name="Pal A.K."/>
            <person name="Ghazi I.A."/>
            <person name="Yadav M."/>
            <person name="Pandit A."/>
            <person name="Bhargava A."/>
            <person name="Sureshbabu K."/>
            <person name="Batra K."/>
            <person name="Sharma T.R."/>
            <person name="Mohapatra T."/>
            <person name="Singh N.K."/>
            <person name="Messing J."/>
            <person name="Nelson A.B."/>
            <person name="Fuks G."/>
            <person name="Kavchok S."/>
            <person name="Keizer G."/>
            <person name="Linton E."/>
            <person name="Llaca V."/>
            <person name="Song R."/>
            <person name="Tanyolac B."/>
            <person name="Young S."/>
            <person name="Ho-Il K."/>
            <person name="Hahn J.H."/>
            <person name="Sangsakoo G."/>
            <person name="Vanavichit A."/>
            <person name="de Mattos Luiz.A.T."/>
            <person name="Zimmer P.D."/>
            <person name="Malone G."/>
            <person name="Dellagostin O."/>
            <person name="de Oliveira A.C."/>
            <person name="Bevan M."/>
            <person name="Bancroft I."/>
            <person name="Minx P."/>
            <person name="Cordum H."/>
            <person name="Wilson R."/>
            <person name="Cheng Z."/>
            <person name="Jin W."/>
            <person name="Jiang J."/>
            <person name="Leong S.A."/>
            <person name="Iwama H."/>
            <person name="Gojobori T."/>
            <person name="Itoh T."/>
            <person name="Niimura Y."/>
            <person name="Fujii Y."/>
            <person name="Habara T."/>
            <person name="Sakai H."/>
            <person name="Sato Y."/>
            <person name="Wilson G."/>
            <person name="Kumar K."/>
            <person name="McCouch S."/>
            <person name="Juretic N."/>
            <person name="Hoen D."/>
            <person name="Wright S."/>
            <person name="Bruskiewich R."/>
            <person name="Bureau T."/>
            <person name="Miyao A."/>
            <person name="Hirochika H."/>
            <person name="Nishikawa T."/>
            <person name="Kadowaki K."/>
            <person name="Sugiura M."/>
            <person name="Burr B."/>
            <person name="Sasaki T."/>
        </authorList>
    </citation>
    <scope>NUCLEOTIDE SEQUENCE [LARGE SCALE GENOMIC DNA]</scope>
    <source>
        <strain evidence="3">cv. Nipponbare</strain>
    </source>
</reference>
<organism evidence="2 3">
    <name type="scientific">Oryza sativa subsp. japonica</name>
    <name type="common">Rice</name>
    <dbReference type="NCBI Taxonomy" id="39947"/>
    <lineage>
        <taxon>Eukaryota</taxon>
        <taxon>Viridiplantae</taxon>
        <taxon>Streptophyta</taxon>
        <taxon>Embryophyta</taxon>
        <taxon>Tracheophyta</taxon>
        <taxon>Spermatophyta</taxon>
        <taxon>Magnoliopsida</taxon>
        <taxon>Liliopsida</taxon>
        <taxon>Poales</taxon>
        <taxon>Poaceae</taxon>
        <taxon>BOP clade</taxon>
        <taxon>Oryzoideae</taxon>
        <taxon>Oryzeae</taxon>
        <taxon>Oryzinae</taxon>
        <taxon>Oryza</taxon>
        <taxon>Oryza sativa</taxon>
    </lineage>
</organism>
<dbReference type="AlphaFoldDB" id="Q0IN37"/>
<evidence type="ECO:0000313" key="3">
    <source>
        <dbReference type="Proteomes" id="UP000000763"/>
    </source>
</evidence>
<name>Q0IN37_ORYSJ</name>
<sequence>GDQGTRRRQSTVVPGAHATATTAYESPRWEREGQEEGMRAAAALLHHTAAGMPLPSLLLLPPLPPQIDGQPFCSLAHEVAAMAAGSTRGRPLTAVFGGEGRRCGGGCNGDARRWRR</sequence>
<feature type="region of interest" description="Disordered" evidence="1">
    <location>
        <begin position="1"/>
        <end position="37"/>
    </location>
</feature>
<dbReference type="EMBL" id="AP008218">
    <property type="protein sequence ID" value="BAF29878.2"/>
    <property type="molecule type" value="Genomic_DNA"/>
</dbReference>
<evidence type="ECO:0000256" key="1">
    <source>
        <dbReference type="SAM" id="MobiDB-lite"/>
    </source>
</evidence>
<dbReference type="Proteomes" id="UP000000763">
    <property type="component" value="Chromosome 12"/>
</dbReference>
<protein>
    <submittedName>
        <fullName evidence="2">Os12g0509900 protein</fullName>
    </submittedName>
</protein>
<feature type="compositionally biased region" description="Basic and acidic residues" evidence="1">
    <location>
        <begin position="27"/>
        <end position="37"/>
    </location>
</feature>
<accession>Q0IN37</accession>
<gene>
    <name evidence="2" type="ordered locus">Os12g0509900</name>
</gene>
<dbReference type="KEGG" id="dosa:Os12g0509900"/>
<reference evidence="3" key="2">
    <citation type="journal article" date="2008" name="Nucleic Acids Res.">
        <title>The rice annotation project database (RAP-DB): 2008 update.</title>
        <authorList>
            <consortium name="The rice annotation project (RAP)"/>
        </authorList>
    </citation>
    <scope>GENOME REANNOTATION</scope>
    <source>
        <strain evidence="3">cv. Nipponbare</strain>
    </source>
</reference>
<feature type="non-terminal residue" evidence="2">
    <location>
        <position position="1"/>
    </location>
</feature>
<evidence type="ECO:0000313" key="2">
    <source>
        <dbReference type="EMBL" id="BAF29878.2"/>
    </source>
</evidence>